<protein>
    <submittedName>
        <fullName evidence="2">Class II fructose-bisphosphate aldolase</fullName>
    </submittedName>
</protein>
<dbReference type="SUPFAM" id="SSF51569">
    <property type="entry name" value="Aldolase"/>
    <property type="match status" value="1"/>
</dbReference>
<dbReference type="EMBL" id="CP110616">
    <property type="protein sequence ID" value="UZJ26865.1"/>
    <property type="molecule type" value="Genomic_DNA"/>
</dbReference>
<dbReference type="Proteomes" id="UP001164965">
    <property type="component" value="Plasmid unnamed1"/>
</dbReference>
<dbReference type="Pfam" id="PF01116">
    <property type="entry name" value="F_bP_aldolase"/>
    <property type="match status" value="1"/>
</dbReference>
<proteinExistence type="predicted"/>
<dbReference type="NCBIfam" id="TIGR00167">
    <property type="entry name" value="cbbA"/>
    <property type="match status" value="1"/>
</dbReference>
<dbReference type="InterPro" id="IPR013785">
    <property type="entry name" value="Aldolase_TIM"/>
</dbReference>
<sequence length="287" mass="29331">MRDRGTDTLRAAYAQGWSLGAFSTYTQEITQAISLAAEDIGCPVILQAGASAFSHAGRAQLAAQALLAADLAGVPVGVHLDHSRSLKEIRACLDAGYTSVMVDGSHLPFADNIALTQSVVAAAAPYGAWVEGELGAIPGDEDRSERTGPGELTDPGLAEEFVARTGVDALAVAVGNVHGTAADPVPLDLELLARLASLVPVPLVLHGASGLPAAELEAAVGLGVAKVNVNTELRTAFLGAVELALPGAQPSSDVAAALDAAREAVREVVRTKLRQLTRTAASPRTPS</sequence>
<dbReference type="PANTHER" id="PTHR30304:SF0">
    <property type="entry name" value="D-TAGATOSE-1,6-BISPHOSPHATE ALDOLASE SUBUNIT GATY-RELATED"/>
    <property type="match status" value="1"/>
</dbReference>
<gene>
    <name evidence="2" type="ORF">RHODO2019_18470</name>
</gene>
<evidence type="ECO:0000313" key="3">
    <source>
        <dbReference type="Proteomes" id="UP001164965"/>
    </source>
</evidence>
<evidence type="ECO:0000256" key="1">
    <source>
        <dbReference type="ARBA" id="ARBA00001947"/>
    </source>
</evidence>
<organism evidence="2 3">
    <name type="scientific">Rhodococcus antarcticus</name>
    <dbReference type="NCBI Taxonomy" id="2987751"/>
    <lineage>
        <taxon>Bacteria</taxon>
        <taxon>Bacillati</taxon>
        <taxon>Actinomycetota</taxon>
        <taxon>Actinomycetes</taxon>
        <taxon>Mycobacteriales</taxon>
        <taxon>Nocardiaceae</taxon>
        <taxon>Rhodococcus</taxon>
    </lineage>
</organism>
<keyword evidence="2" id="KW-0614">Plasmid</keyword>
<dbReference type="PIRSF" id="PIRSF001359">
    <property type="entry name" value="F_bP_aldolase_II"/>
    <property type="match status" value="1"/>
</dbReference>
<dbReference type="InterPro" id="IPR050246">
    <property type="entry name" value="Class_II_FBP_aldolase"/>
</dbReference>
<dbReference type="PANTHER" id="PTHR30304">
    <property type="entry name" value="D-TAGATOSE-1,6-BISPHOSPHATE ALDOLASE"/>
    <property type="match status" value="1"/>
</dbReference>
<evidence type="ECO:0000313" key="2">
    <source>
        <dbReference type="EMBL" id="UZJ26865.1"/>
    </source>
</evidence>
<keyword evidence="3" id="KW-1185">Reference proteome</keyword>
<dbReference type="Gene3D" id="3.20.20.70">
    <property type="entry name" value="Aldolase class I"/>
    <property type="match status" value="1"/>
</dbReference>
<dbReference type="InterPro" id="IPR000771">
    <property type="entry name" value="FBA_II"/>
</dbReference>
<name>A0ABY6P5C0_9NOCA</name>
<geneLocation type="plasmid" evidence="2 3">
    <name>unnamed1</name>
</geneLocation>
<dbReference type="CDD" id="cd00947">
    <property type="entry name" value="TBP_aldolase_IIB"/>
    <property type="match status" value="1"/>
</dbReference>
<accession>A0ABY6P5C0</accession>
<comment type="cofactor">
    <cofactor evidence="1">
        <name>Zn(2+)</name>
        <dbReference type="ChEBI" id="CHEBI:29105"/>
    </cofactor>
</comment>
<dbReference type="RefSeq" id="WP_265384969.1">
    <property type="nucleotide sequence ID" value="NZ_CP110616.1"/>
</dbReference>
<reference evidence="2" key="1">
    <citation type="submission" date="2022-10" db="EMBL/GenBank/DDBJ databases">
        <title>Rhodococcus sp.75.</title>
        <authorList>
            <person name="Sun M."/>
        </authorList>
    </citation>
    <scope>NUCLEOTIDE SEQUENCE</scope>
    <source>
        <strain evidence="2">75</strain>
        <plasmid evidence="2">unnamed1</plasmid>
    </source>
</reference>